<organism evidence="1 2">
    <name type="scientific">Streptomyces mangrovisoli</name>
    <dbReference type="NCBI Taxonomy" id="1428628"/>
    <lineage>
        <taxon>Bacteria</taxon>
        <taxon>Bacillati</taxon>
        <taxon>Actinomycetota</taxon>
        <taxon>Actinomycetes</taxon>
        <taxon>Kitasatosporales</taxon>
        <taxon>Streptomycetaceae</taxon>
        <taxon>Streptomyces</taxon>
    </lineage>
</organism>
<dbReference type="STRING" id="1428628.WN71_020490"/>
<dbReference type="RefSeq" id="WP_046581981.1">
    <property type="nucleotide sequence ID" value="NZ_LAVA02000046.1"/>
</dbReference>
<proteinExistence type="predicted"/>
<protein>
    <submittedName>
        <fullName evidence="1">Uncharacterized protein</fullName>
    </submittedName>
</protein>
<dbReference type="SUPFAM" id="SSF50346">
    <property type="entry name" value="PRC-barrel domain"/>
    <property type="match status" value="1"/>
</dbReference>
<dbReference type="Proteomes" id="UP000034196">
    <property type="component" value="Unassembled WGS sequence"/>
</dbReference>
<dbReference type="AlphaFoldDB" id="A0A1J4NY39"/>
<comment type="caution">
    <text evidence="1">The sequence shown here is derived from an EMBL/GenBank/DDBJ whole genome shotgun (WGS) entry which is preliminary data.</text>
</comment>
<accession>A0A1J4NY39</accession>
<evidence type="ECO:0000313" key="1">
    <source>
        <dbReference type="EMBL" id="OIJ66046.1"/>
    </source>
</evidence>
<gene>
    <name evidence="1" type="ORF">WN71_020490</name>
</gene>
<dbReference type="InterPro" id="IPR011033">
    <property type="entry name" value="PRC_barrel-like_sf"/>
</dbReference>
<name>A0A1J4NY39_9ACTN</name>
<sequence length="69" mass="7437">MCTRSGKAGTRKQAEKVFVGLAKQQIKDTPEFDREKRLGDLAYRDEVGTYYGTGGATVMGGTPFGGPHV</sequence>
<dbReference type="EMBL" id="LAVA02000046">
    <property type="protein sequence ID" value="OIJ66046.1"/>
    <property type="molecule type" value="Genomic_DNA"/>
</dbReference>
<evidence type="ECO:0000313" key="2">
    <source>
        <dbReference type="Proteomes" id="UP000034196"/>
    </source>
</evidence>
<keyword evidence="2" id="KW-1185">Reference proteome</keyword>
<reference evidence="1" key="1">
    <citation type="submission" date="2016-10" db="EMBL/GenBank/DDBJ databases">
        <title>Genome sequence of Streptomyces mangrovisoli MUSC 149.</title>
        <authorList>
            <person name="Lee L.-H."/>
            <person name="Ser H.-L."/>
        </authorList>
    </citation>
    <scope>NUCLEOTIDE SEQUENCE [LARGE SCALE GENOMIC DNA]</scope>
    <source>
        <strain evidence="1">MUSC 149</strain>
    </source>
</reference>